<sequence>MLPEKYFYSENNVEKRELLPGVSARLIWGEKIMMGIIEIDPETEVPEHSHPHEQCGRVLEGAAWFYVGDSEQLLEVGDHYVIPGDVPHRVVATENGCVALDIWSPIREEYISDGVGFFKK</sequence>
<dbReference type="EMBL" id="WMBE01000003">
    <property type="protein sequence ID" value="MDG0867600.1"/>
    <property type="molecule type" value="Genomic_DNA"/>
</dbReference>
<dbReference type="RefSeq" id="WP_342826114.1">
    <property type="nucleotide sequence ID" value="NZ_CP046146.1"/>
</dbReference>
<evidence type="ECO:0000313" key="3">
    <source>
        <dbReference type="EMBL" id="WFG40030.1"/>
    </source>
</evidence>
<organism evidence="3 4">
    <name type="scientific">Candidatus Lucifugimonas marina</name>
    <dbReference type="NCBI Taxonomy" id="3038979"/>
    <lineage>
        <taxon>Bacteria</taxon>
        <taxon>Bacillati</taxon>
        <taxon>Chloroflexota</taxon>
        <taxon>Dehalococcoidia</taxon>
        <taxon>SAR202 cluster</taxon>
        <taxon>Candidatus Lucifugimonadales</taxon>
        <taxon>Candidatus Lucifugimonadaceae</taxon>
        <taxon>Candidatus Lucifugimonas</taxon>
    </lineage>
</organism>
<proteinExistence type="predicted"/>
<dbReference type="InterPro" id="IPR013096">
    <property type="entry name" value="Cupin_2"/>
</dbReference>
<dbReference type="AlphaFoldDB" id="A0AAJ5ZFG5"/>
<evidence type="ECO:0000313" key="2">
    <source>
        <dbReference type="EMBL" id="MDG0867600.1"/>
    </source>
</evidence>
<dbReference type="CDD" id="cd02238">
    <property type="entry name" value="cupin_KdgF"/>
    <property type="match status" value="1"/>
</dbReference>
<dbReference type="Gene3D" id="2.60.120.10">
    <property type="entry name" value="Jelly Rolls"/>
    <property type="match status" value="1"/>
</dbReference>
<dbReference type="InterPro" id="IPR011051">
    <property type="entry name" value="RmlC_Cupin_sf"/>
</dbReference>
<dbReference type="PANTHER" id="PTHR40112:SF1">
    <property type="entry name" value="H2HPP ISOMERASE"/>
    <property type="match status" value="1"/>
</dbReference>
<feature type="domain" description="Cupin type-2" evidence="1">
    <location>
        <begin position="36"/>
        <end position="98"/>
    </location>
</feature>
<dbReference type="SUPFAM" id="SSF51182">
    <property type="entry name" value="RmlC-like cupins"/>
    <property type="match status" value="1"/>
</dbReference>
<dbReference type="EMBL" id="CP046147">
    <property type="protein sequence ID" value="WFG40030.1"/>
    <property type="molecule type" value="Genomic_DNA"/>
</dbReference>
<dbReference type="PANTHER" id="PTHR40112">
    <property type="entry name" value="H2HPP ISOMERASE"/>
    <property type="match status" value="1"/>
</dbReference>
<evidence type="ECO:0000259" key="1">
    <source>
        <dbReference type="Pfam" id="PF07883"/>
    </source>
</evidence>
<reference evidence="4 5" key="1">
    <citation type="submission" date="2019-11" db="EMBL/GenBank/DDBJ databases">
        <authorList>
            <person name="Cho J.-C."/>
        </authorList>
    </citation>
    <scope>NUCLEOTIDE SEQUENCE [LARGE SCALE GENOMIC DNA]</scope>
    <source>
        <strain evidence="3 4">JH1073</strain>
        <strain evidence="2 5">JH702</strain>
    </source>
</reference>
<dbReference type="Pfam" id="PF07883">
    <property type="entry name" value="Cupin_2"/>
    <property type="match status" value="1"/>
</dbReference>
<accession>A0AAJ5ZFG5</accession>
<keyword evidence="4" id="KW-1185">Reference proteome</keyword>
<dbReference type="InterPro" id="IPR052535">
    <property type="entry name" value="Bacilysin_H2HPP_isomerase"/>
</dbReference>
<gene>
    <name evidence="2" type="ORF">GKO46_11035</name>
    <name evidence="3" type="ORF">GKO48_10505</name>
</gene>
<dbReference type="Proteomes" id="UP001321249">
    <property type="component" value="Unassembled WGS sequence"/>
</dbReference>
<evidence type="ECO:0000313" key="5">
    <source>
        <dbReference type="Proteomes" id="UP001321249"/>
    </source>
</evidence>
<reference evidence="3" key="2">
    <citation type="journal article" date="2023" name="Nat. Commun.">
        <title>Cultivation of marine bacteria of the SAR202 clade.</title>
        <authorList>
            <person name="Lim Y."/>
            <person name="Seo J.H."/>
            <person name="Giovannoni S.J."/>
            <person name="Kang I."/>
            <person name="Cho J.C."/>
        </authorList>
    </citation>
    <scope>NUCLEOTIDE SEQUENCE</scope>
    <source>
        <strain evidence="3">JH1073</strain>
    </source>
</reference>
<protein>
    <submittedName>
        <fullName evidence="3">Cupin domain-containing protein</fullName>
    </submittedName>
</protein>
<reference evidence="4" key="3">
    <citation type="submission" date="2023-06" db="EMBL/GenBank/DDBJ databases">
        <title>Pangenomics reveal diversification of enzyme families and niche specialization in globally abundant SAR202 bacteria.</title>
        <authorList>
            <person name="Saw J.H.W."/>
        </authorList>
    </citation>
    <scope>NUCLEOTIDE SEQUENCE [LARGE SCALE GENOMIC DNA]</scope>
    <source>
        <strain evidence="4">JH1073</strain>
    </source>
</reference>
<name>A0AAJ5ZFG5_9CHLR</name>
<dbReference type="InterPro" id="IPR014710">
    <property type="entry name" value="RmlC-like_jellyroll"/>
</dbReference>
<dbReference type="Proteomes" id="UP001219901">
    <property type="component" value="Chromosome"/>
</dbReference>
<evidence type="ECO:0000313" key="4">
    <source>
        <dbReference type="Proteomes" id="UP001219901"/>
    </source>
</evidence>